<accession>A0A1C7NZ60</accession>
<gene>
    <name evidence="1" type="ORF">ADU59_16580</name>
</gene>
<evidence type="ECO:0000313" key="1">
    <source>
        <dbReference type="EMBL" id="OBZ94301.1"/>
    </source>
</evidence>
<dbReference type="Proteomes" id="UP000093111">
    <property type="component" value="Unassembled WGS sequence"/>
</dbReference>
<reference evidence="1 2" key="1">
    <citation type="journal article" date="2016" name="Syst. Appl. Microbiol.">
        <title>Pararhizobium polonicum sp. nov. isolated from tumors on stone fruit rootstocks.</title>
        <authorList>
            <person name="Pulawska J."/>
            <person name="Kuzmanovic N."/>
            <person name="Willems A."/>
            <person name="Pothier J.F."/>
        </authorList>
    </citation>
    <scope>NUCLEOTIDE SEQUENCE [LARGE SCALE GENOMIC DNA]</scope>
    <source>
        <strain evidence="1 2">F5.1</strain>
    </source>
</reference>
<proteinExistence type="predicted"/>
<comment type="caution">
    <text evidence="1">The sequence shown here is derived from an EMBL/GenBank/DDBJ whole genome shotgun (WGS) entry which is preliminary data.</text>
</comment>
<name>A0A1C7NZ60_9HYPH</name>
<keyword evidence="2" id="KW-1185">Reference proteome</keyword>
<dbReference type="AlphaFoldDB" id="A0A1C7NZ60"/>
<dbReference type="RefSeq" id="WP_068955260.1">
    <property type="nucleotide sequence ID" value="NZ_LGLV01000010.1"/>
</dbReference>
<dbReference type="STRING" id="1612624.ADU59_16580"/>
<dbReference type="EMBL" id="LGLV01000010">
    <property type="protein sequence ID" value="OBZ94301.1"/>
    <property type="molecule type" value="Genomic_DNA"/>
</dbReference>
<protein>
    <submittedName>
        <fullName evidence="1">Uncharacterized protein</fullName>
    </submittedName>
</protein>
<organism evidence="1 2">
    <name type="scientific">Pararhizobium polonicum</name>
    <dbReference type="NCBI Taxonomy" id="1612624"/>
    <lineage>
        <taxon>Bacteria</taxon>
        <taxon>Pseudomonadati</taxon>
        <taxon>Pseudomonadota</taxon>
        <taxon>Alphaproteobacteria</taxon>
        <taxon>Hyphomicrobiales</taxon>
        <taxon>Rhizobiaceae</taxon>
        <taxon>Rhizobium/Agrobacterium group</taxon>
        <taxon>Pararhizobium</taxon>
    </lineage>
</organism>
<evidence type="ECO:0000313" key="2">
    <source>
        <dbReference type="Proteomes" id="UP000093111"/>
    </source>
</evidence>
<sequence length="101" mass="11780">MTLLQRYKCHTPQVDRRQDAEIISFGLRPGEFLPPGDDKCRALVYSPDRFGKNPVSRKQRMVNSLLFLDEEQNLEAPRKRVIRKVRLSALAVSEELEKVRQ</sequence>